<protein>
    <submittedName>
        <fullName evidence="3">N-acetylmuramoyl-L-alanine amidase</fullName>
    </submittedName>
</protein>
<comment type="caution">
    <text evidence="3">The sequence shown here is derived from an EMBL/GenBank/DDBJ whole genome shotgun (WGS) entry which is preliminary data.</text>
</comment>
<sequence length="259" mass="28341">MKNVTWNKLRLTLCLISIAVIVASVPTYREVLRNVEKITSTDWIVIDAGHGGFDGGASSANGVPEKDINLAIAKKVEKMALADGWNVTMTRSEDVSLNKSEKGAIRSKKTSDLLERKRIISEVAPIATVSIHLNSFTADRSVHGAQVFFPSGSENNSVISESKRLAEIVQEQLINEINDGTERTALSKNGVLILKNPKTPIVIVECGFLSNYEEAKMLQSSEYQEKLAKSIYNGIMIFADKEGKSKLKLIDSQSGNMGL</sequence>
<dbReference type="Pfam" id="PF01520">
    <property type="entry name" value="Amidase_3"/>
    <property type="match status" value="1"/>
</dbReference>
<feature type="domain" description="MurNAc-LAA" evidence="2">
    <location>
        <begin position="117"/>
        <end position="236"/>
    </location>
</feature>
<dbReference type="SUPFAM" id="SSF53187">
    <property type="entry name" value="Zn-dependent exopeptidases"/>
    <property type="match status" value="1"/>
</dbReference>
<dbReference type="PANTHER" id="PTHR30404">
    <property type="entry name" value="N-ACETYLMURAMOYL-L-ALANINE AMIDASE"/>
    <property type="match status" value="1"/>
</dbReference>
<evidence type="ECO:0000313" key="4">
    <source>
        <dbReference type="Proteomes" id="UP000664545"/>
    </source>
</evidence>
<name>A0A939D7N2_CLOAM</name>
<dbReference type="SMART" id="SM00646">
    <property type="entry name" value="Ami_3"/>
    <property type="match status" value="1"/>
</dbReference>
<dbReference type="EMBL" id="JAFJZZ010000002">
    <property type="protein sequence ID" value="MBN7773019.1"/>
    <property type="molecule type" value="Genomic_DNA"/>
</dbReference>
<dbReference type="RefSeq" id="WP_206581863.1">
    <property type="nucleotide sequence ID" value="NZ_JAFJZZ010000002.1"/>
</dbReference>
<dbReference type="AlphaFoldDB" id="A0A939D7N2"/>
<dbReference type="CDD" id="cd02696">
    <property type="entry name" value="MurNAc-LAA"/>
    <property type="match status" value="1"/>
</dbReference>
<dbReference type="Gene3D" id="3.40.630.40">
    <property type="entry name" value="Zn-dependent exopeptidases"/>
    <property type="match status" value="1"/>
</dbReference>
<proteinExistence type="predicted"/>
<dbReference type="GO" id="GO:0030288">
    <property type="term" value="C:outer membrane-bounded periplasmic space"/>
    <property type="evidence" value="ECO:0007669"/>
    <property type="project" value="TreeGrafter"/>
</dbReference>
<evidence type="ECO:0000256" key="1">
    <source>
        <dbReference type="ARBA" id="ARBA00022801"/>
    </source>
</evidence>
<evidence type="ECO:0000313" key="3">
    <source>
        <dbReference type="EMBL" id="MBN7773019.1"/>
    </source>
</evidence>
<dbReference type="InterPro" id="IPR050695">
    <property type="entry name" value="N-acetylmuramoyl_amidase_3"/>
</dbReference>
<dbReference type="PANTHER" id="PTHR30404:SF0">
    <property type="entry name" value="N-ACETYLMURAMOYL-L-ALANINE AMIDASE AMIC"/>
    <property type="match status" value="1"/>
</dbReference>
<evidence type="ECO:0000259" key="2">
    <source>
        <dbReference type="SMART" id="SM00646"/>
    </source>
</evidence>
<gene>
    <name evidence="3" type="ORF">JYB65_06575</name>
</gene>
<accession>A0A939D7N2</accession>
<dbReference type="GO" id="GO:0008745">
    <property type="term" value="F:N-acetylmuramoyl-L-alanine amidase activity"/>
    <property type="evidence" value="ECO:0007669"/>
    <property type="project" value="InterPro"/>
</dbReference>
<keyword evidence="1" id="KW-0378">Hydrolase</keyword>
<reference evidence="3" key="1">
    <citation type="submission" date="2021-02" db="EMBL/GenBank/DDBJ databases">
        <title>Abyssanaerobacter marinus gen.nov., sp., nov, anaerobic bacterium isolated from the Onnuri vent field of Indian Ocean and suggestion of Mogibacteriaceae fam. nov., and proposal of reclassification of ambiguous this family's genus member.</title>
        <authorList>
            <person name="Kim Y.J."/>
            <person name="Yang J.-A."/>
        </authorList>
    </citation>
    <scope>NUCLEOTIDE SEQUENCE</scope>
    <source>
        <strain evidence="3">DSM 2634</strain>
    </source>
</reference>
<dbReference type="Proteomes" id="UP000664545">
    <property type="component" value="Unassembled WGS sequence"/>
</dbReference>
<organism evidence="3 4">
    <name type="scientific">Clostridium aminobutyricum</name>
    <dbReference type="NCBI Taxonomy" id="33953"/>
    <lineage>
        <taxon>Bacteria</taxon>
        <taxon>Bacillati</taxon>
        <taxon>Bacillota</taxon>
        <taxon>Clostridia</taxon>
        <taxon>Eubacteriales</taxon>
        <taxon>Clostridiaceae</taxon>
        <taxon>Clostridium</taxon>
    </lineage>
</organism>
<dbReference type="GO" id="GO:0009253">
    <property type="term" value="P:peptidoglycan catabolic process"/>
    <property type="evidence" value="ECO:0007669"/>
    <property type="project" value="InterPro"/>
</dbReference>
<keyword evidence="4" id="KW-1185">Reference proteome</keyword>
<dbReference type="InterPro" id="IPR002508">
    <property type="entry name" value="MurNAc-LAA_cat"/>
</dbReference>